<comment type="subcellular location">
    <subcellularLocation>
        <location evidence="1">Nucleus</location>
    </subcellularLocation>
</comment>
<evidence type="ECO:0000256" key="8">
    <source>
        <dbReference type="ARBA" id="ARBA00023125"/>
    </source>
</evidence>
<dbReference type="FunFam" id="3.30.160.60:FF:001506">
    <property type="entry name" value="Zinc finger protein"/>
    <property type="match status" value="1"/>
</dbReference>
<gene>
    <name evidence="14" type="primary">LOC108738312</name>
</gene>
<evidence type="ECO:0000256" key="9">
    <source>
        <dbReference type="ARBA" id="ARBA00023163"/>
    </source>
</evidence>
<evidence type="ECO:0000256" key="2">
    <source>
        <dbReference type="ARBA" id="ARBA00006991"/>
    </source>
</evidence>
<dbReference type="SUPFAM" id="SSF57667">
    <property type="entry name" value="beta-beta-alpha zinc fingers"/>
    <property type="match status" value="2"/>
</dbReference>
<evidence type="ECO:0000256" key="1">
    <source>
        <dbReference type="ARBA" id="ARBA00004123"/>
    </source>
</evidence>
<evidence type="ECO:0000256" key="3">
    <source>
        <dbReference type="ARBA" id="ARBA00022723"/>
    </source>
</evidence>
<keyword evidence="9" id="KW-0804">Transcription</keyword>
<dbReference type="GO" id="GO:0008270">
    <property type="term" value="F:zinc ion binding"/>
    <property type="evidence" value="ECO:0007669"/>
    <property type="project" value="UniProtKB-KW"/>
</dbReference>
<dbReference type="SMART" id="SM00355">
    <property type="entry name" value="ZnF_C2H2"/>
    <property type="match status" value="2"/>
</dbReference>
<dbReference type="PROSITE" id="PS00028">
    <property type="entry name" value="ZINC_FINGER_C2H2_1"/>
    <property type="match status" value="2"/>
</dbReference>
<name>A0A7F5RJJ4_AGRPL</name>
<comment type="similarity">
    <text evidence="2">Belongs to the krueppel C2H2-type zinc-finger protein family.</text>
</comment>
<keyword evidence="4" id="KW-0677">Repeat</keyword>
<dbReference type="AlphaFoldDB" id="A0A7F5RJJ4"/>
<evidence type="ECO:0000256" key="5">
    <source>
        <dbReference type="ARBA" id="ARBA00022771"/>
    </source>
</evidence>
<evidence type="ECO:0000256" key="11">
    <source>
        <dbReference type="PROSITE-ProRule" id="PRU00042"/>
    </source>
</evidence>
<evidence type="ECO:0000256" key="10">
    <source>
        <dbReference type="ARBA" id="ARBA00023242"/>
    </source>
</evidence>
<evidence type="ECO:0000259" key="12">
    <source>
        <dbReference type="PROSITE" id="PS50157"/>
    </source>
</evidence>
<evidence type="ECO:0000313" key="13">
    <source>
        <dbReference type="Proteomes" id="UP000192223"/>
    </source>
</evidence>
<dbReference type="PANTHER" id="PTHR24394:SF44">
    <property type="entry name" value="ZINC FINGER PROTEIN 271-LIKE"/>
    <property type="match status" value="1"/>
</dbReference>
<dbReference type="OrthoDB" id="6814312at2759"/>
<dbReference type="GO" id="GO:0003677">
    <property type="term" value="F:DNA binding"/>
    <property type="evidence" value="ECO:0007669"/>
    <property type="project" value="UniProtKB-KW"/>
</dbReference>
<reference evidence="14" key="1">
    <citation type="submission" date="2025-08" db="UniProtKB">
        <authorList>
            <consortium name="RefSeq"/>
        </authorList>
    </citation>
    <scope>IDENTIFICATION</scope>
    <source>
        <tissue evidence="14">Entire body</tissue>
    </source>
</reference>
<dbReference type="PANTHER" id="PTHR24394">
    <property type="entry name" value="ZINC FINGER PROTEIN"/>
    <property type="match status" value="1"/>
</dbReference>
<protein>
    <submittedName>
        <fullName evidence="14">Protein krueppel-like isoform X2</fullName>
    </submittedName>
</protein>
<proteinExistence type="inferred from homology"/>
<dbReference type="GO" id="GO:0005634">
    <property type="term" value="C:nucleus"/>
    <property type="evidence" value="ECO:0007669"/>
    <property type="project" value="UniProtKB-SubCell"/>
</dbReference>
<keyword evidence="13" id="KW-1185">Reference proteome</keyword>
<dbReference type="GeneID" id="108738312"/>
<dbReference type="PROSITE" id="PS50157">
    <property type="entry name" value="ZINC_FINGER_C2H2_2"/>
    <property type="match status" value="2"/>
</dbReference>
<dbReference type="RefSeq" id="XP_025836172.1">
    <property type="nucleotide sequence ID" value="XM_025980387.1"/>
</dbReference>
<evidence type="ECO:0000313" key="14">
    <source>
        <dbReference type="RefSeq" id="XP_025836172.1"/>
    </source>
</evidence>
<evidence type="ECO:0000256" key="4">
    <source>
        <dbReference type="ARBA" id="ARBA00022737"/>
    </source>
</evidence>
<evidence type="ECO:0000256" key="7">
    <source>
        <dbReference type="ARBA" id="ARBA00023015"/>
    </source>
</evidence>
<keyword evidence="7" id="KW-0805">Transcription regulation</keyword>
<keyword evidence="5 11" id="KW-0863">Zinc-finger</keyword>
<keyword evidence="8" id="KW-0238">DNA-binding</keyword>
<dbReference type="GO" id="GO:0000981">
    <property type="term" value="F:DNA-binding transcription factor activity, RNA polymerase II-specific"/>
    <property type="evidence" value="ECO:0007669"/>
    <property type="project" value="TreeGrafter"/>
</dbReference>
<accession>A0A7F5RJJ4</accession>
<organism evidence="13 14">
    <name type="scientific">Agrilus planipennis</name>
    <name type="common">Emerald ash borer</name>
    <name type="synonym">Agrilus marcopoli</name>
    <dbReference type="NCBI Taxonomy" id="224129"/>
    <lineage>
        <taxon>Eukaryota</taxon>
        <taxon>Metazoa</taxon>
        <taxon>Ecdysozoa</taxon>
        <taxon>Arthropoda</taxon>
        <taxon>Hexapoda</taxon>
        <taxon>Insecta</taxon>
        <taxon>Pterygota</taxon>
        <taxon>Neoptera</taxon>
        <taxon>Endopterygota</taxon>
        <taxon>Coleoptera</taxon>
        <taxon>Polyphaga</taxon>
        <taxon>Elateriformia</taxon>
        <taxon>Buprestoidea</taxon>
        <taxon>Buprestidae</taxon>
        <taxon>Agrilinae</taxon>
        <taxon>Agrilus</taxon>
    </lineage>
</organism>
<dbReference type="Proteomes" id="UP000192223">
    <property type="component" value="Unplaced"/>
</dbReference>
<dbReference type="InterPro" id="IPR036236">
    <property type="entry name" value="Znf_C2H2_sf"/>
</dbReference>
<evidence type="ECO:0000256" key="6">
    <source>
        <dbReference type="ARBA" id="ARBA00022833"/>
    </source>
</evidence>
<sequence length="135" mass="15850">MCYYFTYTIFRGTLRRHEWLHTGVRPFECSTCSKRFAIKWQLTSHLRVHTGEKPYECLVCQKRFPEKYRLDLHMRVHAEEKQFKCETCGQGFTQENITQTLGIFYSWSVIVAVCISSKYGAAASYSLEAETKRIG</sequence>
<feature type="domain" description="C2H2-type" evidence="12">
    <location>
        <begin position="55"/>
        <end position="82"/>
    </location>
</feature>
<dbReference type="FunFam" id="3.30.160.60:FF:001498">
    <property type="entry name" value="Zinc finger protein 404"/>
    <property type="match status" value="1"/>
</dbReference>
<keyword evidence="3" id="KW-0479">Metal-binding</keyword>
<dbReference type="Gene3D" id="3.30.160.60">
    <property type="entry name" value="Classic Zinc Finger"/>
    <property type="match status" value="3"/>
</dbReference>
<feature type="domain" description="C2H2-type" evidence="12">
    <location>
        <begin position="27"/>
        <end position="54"/>
    </location>
</feature>
<keyword evidence="10" id="KW-0539">Nucleus</keyword>
<dbReference type="Pfam" id="PF00096">
    <property type="entry name" value="zf-C2H2"/>
    <property type="match status" value="2"/>
</dbReference>
<dbReference type="InterPro" id="IPR013087">
    <property type="entry name" value="Znf_C2H2_type"/>
</dbReference>
<keyword evidence="6" id="KW-0862">Zinc</keyword>